<dbReference type="PROSITE" id="PS01159">
    <property type="entry name" value="WW_DOMAIN_1"/>
    <property type="match status" value="1"/>
</dbReference>
<dbReference type="InterPro" id="IPR045148">
    <property type="entry name" value="TCRG1-like"/>
</dbReference>
<dbReference type="InterPro" id="IPR036517">
    <property type="entry name" value="FF_domain_sf"/>
</dbReference>
<keyword evidence="6" id="KW-1185">Reference proteome</keyword>
<dbReference type="PROSITE" id="PS51676">
    <property type="entry name" value="FF"/>
    <property type="match status" value="2"/>
</dbReference>
<feature type="region of interest" description="Disordered" evidence="2">
    <location>
        <begin position="245"/>
        <end position="265"/>
    </location>
</feature>
<feature type="compositionally biased region" description="Basic residues" evidence="2">
    <location>
        <begin position="108"/>
        <end position="117"/>
    </location>
</feature>
<feature type="compositionally biased region" description="Low complexity" evidence="2">
    <location>
        <begin position="449"/>
        <end position="469"/>
    </location>
</feature>
<comment type="caution">
    <text evidence="5">The sequence shown here is derived from an EMBL/GenBank/DDBJ whole genome shotgun (WGS) entry which is preliminary data.</text>
</comment>
<sequence>MPPPHPMPGFPPPGWLPPGWTEHKAPDGMAYYYNASTGTSSWVRPTVAPPPPGMGMPPPHYQQPLPPPPPGMTNYSAHQPQYPPGVSVPPPTITAPTASTEVSAKSSKPAKKAKKEKAVRKTRVLESPWYIVVTSYENTYYYNKETKVSLWIPTPELEQALIMMGEAETKKLQQESDRIAKEEQEKEEERFKIHKRPLDGSGGSELQEKRSKNEQDQVGTEMTEDDIAWQLAAMEGMDDQDIEMQGAADSDDNSEDDDQDGAVNARLRALQGSAPIKLDIHPDNIQEREAAFLDMMRDRDVTQFDTWERAYEKIESDPRAYLIPSNKDQQALFESYCVIRASEVRESKEKDKREKEKLEKERKERDKKAKDPKISSSSSGSPEDVYRRLVEGYTTEKSNWVDFMTKHRVDPRFVNLRPGSLRESIFRQYLSDFKKGIIKPKSSSERQSKSSSHSSRHTSSPSTPSSSSSKKYKAKPEEVEEFMSLLRETKKDILHEHKNSSSVEWRKIKRSIDRDRRYDAVGSSTERELIFREYADQVIQRRDEK</sequence>
<feature type="region of interest" description="Disordered" evidence="2">
    <location>
        <begin position="173"/>
        <end position="222"/>
    </location>
</feature>
<dbReference type="PANTHER" id="PTHR15377">
    <property type="entry name" value="TRANSCRIPTION ELONGATION REGULATOR 1"/>
    <property type="match status" value="1"/>
</dbReference>
<feature type="compositionally biased region" description="Basic and acidic residues" evidence="2">
    <location>
        <begin position="344"/>
        <end position="373"/>
    </location>
</feature>
<dbReference type="Pfam" id="PF01846">
    <property type="entry name" value="FF"/>
    <property type="match status" value="2"/>
</dbReference>
<feature type="domain" description="FF" evidence="4">
    <location>
        <begin position="285"/>
        <end position="339"/>
    </location>
</feature>
<dbReference type="EMBL" id="JAABOA010001192">
    <property type="protein sequence ID" value="KAF9582084.1"/>
    <property type="molecule type" value="Genomic_DNA"/>
</dbReference>
<feature type="domain" description="WW" evidence="3">
    <location>
        <begin position="14"/>
        <end position="47"/>
    </location>
</feature>
<feature type="compositionally biased region" description="Pro residues" evidence="2">
    <location>
        <begin position="1"/>
        <end position="16"/>
    </location>
</feature>
<dbReference type="GO" id="GO:0003712">
    <property type="term" value="F:transcription coregulator activity"/>
    <property type="evidence" value="ECO:0007669"/>
    <property type="project" value="TreeGrafter"/>
</dbReference>
<dbReference type="Pfam" id="PF00397">
    <property type="entry name" value="WW"/>
    <property type="match status" value="1"/>
</dbReference>
<evidence type="ECO:0000313" key="5">
    <source>
        <dbReference type="EMBL" id="KAF9582084.1"/>
    </source>
</evidence>
<dbReference type="GO" id="GO:0005634">
    <property type="term" value="C:nucleus"/>
    <property type="evidence" value="ECO:0007669"/>
    <property type="project" value="TreeGrafter"/>
</dbReference>
<dbReference type="CDD" id="cd00201">
    <property type="entry name" value="WW"/>
    <property type="match status" value="1"/>
</dbReference>
<feature type="compositionally biased region" description="Acidic residues" evidence="2">
    <location>
        <begin position="249"/>
        <end position="260"/>
    </location>
</feature>
<feature type="compositionally biased region" description="Pro residues" evidence="2">
    <location>
        <begin position="47"/>
        <end position="71"/>
    </location>
</feature>
<keyword evidence="1" id="KW-0677">Repeat</keyword>
<dbReference type="AlphaFoldDB" id="A0A9P6KE12"/>
<gene>
    <name evidence="5" type="primary">TCERG1</name>
    <name evidence="5" type="ORF">BGW38_000666</name>
</gene>
<dbReference type="GO" id="GO:0070063">
    <property type="term" value="F:RNA polymerase binding"/>
    <property type="evidence" value="ECO:0007669"/>
    <property type="project" value="InterPro"/>
</dbReference>
<dbReference type="InterPro" id="IPR001202">
    <property type="entry name" value="WW_dom"/>
</dbReference>
<feature type="compositionally biased region" description="Pro residues" evidence="2">
    <location>
        <begin position="81"/>
        <end position="93"/>
    </location>
</feature>
<name>A0A9P6KE12_9FUNG</name>
<evidence type="ECO:0000256" key="2">
    <source>
        <dbReference type="SAM" id="MobiDB-lite"/>
    </source>
</evidence>
<evidence type="ECO:0000259" key="3">
    <source>
        <dbReference type="PROSITE" id="PS50020"/>
    </source>
</evidence>
<feature type="region of interest" description="Disordered" evidence="2">
    <location>
        <begin position="344"/>
        <end position="385"/>
    </location>
</feature>
<evidence type="ECO:0000256" key="1">
    <source>
        <dbReference type="ARBA" id="ARBA00022737"/>
    </source>
</evidence>
<feature type="region of interest" description="Disordered" evidence="2">
    <location>
        <begin position="1"/>
        <end position="21"/>
    </location>
</feature>
<feature type="domain" description="FF" evidence="4">
    <location>
        <begin position="472"/>
        <end position="537"/>
    </location>
</feature>
<dbReference type="OrthoDB" id="410044at2759"/>
<feature type="compositionally biased region" description="Low complexity" evidence="2">
    <location>
        <begin position="94"/>
        <end position="107"/>
    </location>
</feature>
<feature type="region of interest" description="Disordered" evidence="2">
    <location>
        <begin position="437"/>
        <end position="476"/>
    </location>
</feature>
<dbReference type="InterPro" id="IPR036020">
    <property type="entry name" value="WW_dom_sf"/>
</dbReference>
<accession>A0A9P6KE12</accession>
<feature type="domain" description="WW" evidence="3">
    <location>
        <begin position="123"/>
        <end position="156"/>
    </location>
</feature>
<dbReference type="Gene3D" id="1.10.10.440">
    <property type="entry name" value="FF domain"/>
    <property type="match status" value="3"/>
</dbReference>
<dbReference type="PROSITE" id="PS50020">
    <property type="entry name" value="WW_DOMAIN_2"/>
    <property type="match status" value="2"/>
</dbReference>
<protein>
    <submittedName>
        <fullName evidence="5">Transcription elongation regulator</fullName>
    </submittedName>
</protein>
<feature type="compositionally biased region" description="Basic and acidic residues" evidence="2">
    <location>
        <begin position="173"/>
        <end position="191"/>
    </location>
</feature>
<dbReference type="Proteomes" id="UP000780801">
    <property type="component" value="Unassembled WGS sequence"/>
</dbReference>
<dbReference type="SUPFAM" id="SSF81698">
    <property type="entry name" value="FF domain"/>
    <property type="match status" value="2"/>
</dbReference>
<dbReference type="SMART" id="SM00441">
    <property type="entry name" value="FF"/>
    <property type="match status" value="2"/>
</dbReference>
<dbReference type="PANTHER" id="PTHR15377:SF3">
    <property type="entry name" value="WW DOMAIN-CONTAINING PROTEIN"/>
    <property type="match status" value="1"/>
</dbReference>
<dbReference type="Gene3D" id="2.20.70.10">
    <property type="match status" value="2"/>
</dbReference>
<evidence type="ECO:0000313" key="6">
    <source>
        <dbReference type="Proteomes" id="UP000780801"/>
    </source>
</evidence>
<evidence type="ECO:0000259" key="4">
    <source>
        <dbReference type="PROSITE" id="PS51676"/>
    </source>
</evidence>
<dbReference type="InterPro" id="IPR002713">
    <property type="entry name" value="FF_domain"/>
</dbReference>
<organism evidence="5 6">
    <name type="scientific">Lunasporangiospora selenospora</name>
    <dbReference type="NCBI Taxonomy" id="979761"/>
    <lineage>
        <taxon>Eukaryota</taxon>
        <taxon>Fungi</taxon>
        <taxon>Fungi incertae sedis</taxon>
        <taxon>Mucoromycota</taxon>
        <taxon>Mortierellomycotina</taxon>
        <taxon>Mortierellomycetes</taxon>
        <taxon>Mortierellales</taxon>
        <taxon>Mortierellaceae</taxon>
        <taxon>Lunasporangiospora</taxon>
    </lineage>
</organism>
<reference evidence="5" key="1">
    <citation type="journal article" date="2020" name="Fungal Divers.">
        <title>Resolving the Mortierellaceae phylogeny through synthesis of multi-gene phylogenetics and phylogenomics.</title>
        <authorList>
            <person name="Vandepol N."/>
            <person name="Liber J."/>
            <person name="Desiro A."/>
            <person name="Na H."/>
            <person name="Kennedy M."/>
            <person name="Barry K."/>
            <person name="Grigoriev I.V."/>
            <person name="Miller A.N."/>
            <person name="O'Donnell K."/>
            <person name="Stajich J.E."/>
            <person name="Bonito G."/>
        </authorList>
    </citation>
    <scope>NUCLEOTIDE SEQUENCE</scope>
    <source>
        <strain evidence="5">KOD1015</strain>
    </source>
</reference>
<feature type="compositionally biased region" description="Basic and acidic residues" evidence="2">
    <location>
        <begin position="206"/>
        <end position="215"/>
    </location>
</feature>
<proteinExistence type="predicted"/>
<feature type="region of interest" description="Disordered" evidence="2">
    <location>
        <begin position="40"/>
        <end position="117"/>
    </location>
</feature>
<dbReference type="SMART" id="SM00456">
    <property type="entry name" value="WW"/>
    <property type="match status" value="2"/>
</dbReference>
<dbReference type="SUPFAM" id="SSF51045">
    <property type="entry name" value="WW domain"/>
    <property type="match status" value="2"/>
</dbReference>